<dbReference type="SUPFAM" id="SSF51905">
    <property type="entry name" value="FAD/NAD(P)-binding domain"/>
    <property type="match status" value="1"/>
</dbReference>
<dbReference type="InterPro" id="IPR054707">
    <property type="entry name" value="DhpH_subs-bd"/>
</dbReference>
<evidence type="ECO:0000313" key="3">
    <source>
        <dbReference type="Proteomes" id="UP000268033"/>
    </source>
</evidence>
<dbReference type="AlphaFoldDB" id="A0A3N1PPY3"/>
<dbReference type="InterPro" id="IPR036188">
    <property type="entry name" value="FAD/NAD-bd_sf"/>
</dbReference>
<gene>
    <name evidence="2" type="ORF">EDC28_102438</name>
</gene>
<dbReference type="NCBIfam" id="NF005566">
    <property type="entry name" value="PRK07236.1"/>
    <property type="match status" value="1"/>
</dbReference>
<evidence type="ECO:0000313" key="2">
    <source>
        <dbReference type="EMBL" id="ROQ30048.1"/>
    </source>
</evidence>
<comment type="caution">
    <text evidence="2">The sequence shown here is derived from an EMBL/GenBank/DDBJ whole genome shotgun (WGS) entry which is preliminary data.</text>
</comment>
<reference evidence="2 3" key="1">
    <citation type="submission" date="2018-11" db="EMBL/GenBank/DDBJ databases">
        <title>Genomic Encyclopedia of Type Strains, Phase IV (KMG-IV): sequencing the most valuable type-strain genomes for metagenomic binning, comparative biology and taxonomic classification.</title>
        <authorList>
            <person name="Goeker M."/>
        </authorList>
    </citation>
    <scope>NUCLEOTIDE SEQUENCE [LARGE SCALE GENOMIC DNA]</scope>
    <source>
        <strain evidence="2 3">DSM 21945</strain>
    </source>
</reference>
<dbReference type="STRING" id="584787.GCA_001247655_00547"/>
<dbReference type="Proteomes" id="UP000268033">
    <property type="component" value="Unassembled WGS sequence"/>
</dbReference>
<dbReference type="Gene3D" id="3.50.50.60">
    <property type="entry name" value="FAD/NAD(P)-binding domain"/>
    <property type="match status" value="2"/>
</dbReference>
<dbReference type="EMBL" id="RJUL01000002">
    <property type="protein sequence ID" value="ROQ30048.1"/>
    <property type="molecule type" value="Genomic_DNA"/>
</dbReference>
<evidence type="ECO:0000259" key="1">
    <source>
        <dbReference type="Pfam" id="PF22607"/>
    </source>
</evidence>
<protein>
    <submittedName>
        <fullName evidence="2">2-polyprenyl-6-methoxyphenol hydroxylase-like FAD-dependent oxidoreductase</fullName>
    </submittedName>
</protein>
<accession>A0A3N1PPY3</accession>
<keyword evidence="3" id="KW-1185">Reference proteome</keyword>
<organism evidence="2 3">
    <name type="scientific">Gallaecimonas pentaromativorans</name>
    <dbReference type="NCBI Taxonomy" id="584787"/>
    <lineage>
        <taxon>Bacteria</taxon>
        <taxon>Pseudomonadati</taxon>
        <taxon>Pseudomonadota</taxon>
        <taxon>Gammaproteobacteria</taxon>
        <taxon>Enterobacterales</taxon>
        <taxon>Gallaecimonadaceae</taxon>
        <taxon>Gallaecimonas</taxon>
    </lineage>
</organism>
<dbReference type="RefSeq" id="WP_123420859.1">
    <property type="nucleotide sequence ID" value="NZ_RJUL01000002.1"/>
</dbReference>
<name>A0A3N1PPY3_9GAMM</name>
<dbReference type="PRINTS" id="PR00420">
    <property type="entry name" value="RNGMNOXGNASE"/>
</dbReference>
<dbReference type="SUPFAM" id="SSF54373">
    <property type="entry name" value="FAD-linked reductases, C-terminal domain"/>
    <property type="match status" value="1"/>
</dbReference>
<dbReference type="PANTHER" id="PTHR47469">
    <property type="entry name" value="MONOOXYGENASE-LIKE"/>
    <property type="match status" value="1"/>
</dbReference>
<dbReference type="InterPro" id="IPR053212">
    <property type="entry name" value="DHP_3-monooxygenase"/>
</dbReference>
<proteinExistence type="predicted"/>
<sequence length="378" mass="40970">MKAIIIGGSLAGLFTANALTAIGWQVEVFERSESELDSRGGGIVLQPEVVEAFVFSSIRPSGELGVTAPGRQYLDASGLMIGNARQPQMQTSWNLLYGYLKGALDSAHYHQGAELSHFEQDEHGVRAFFSDGREATGDLLIGADGPGSAVRSQLLPGLAPQYAGYLVWRGLVDEHRLPDSVVKALGDDFVFQQNPESLMLQYKVPGSHSELTPGLRRNNWLWYIKAEGEALEAALTDKNGVRRGHSVPPGLLAASEESRFRALADTQLNPAFKELVRLTDDLFVQAILDLKVPRMVFGRALLLGDAAFIPRPHTAGSTAKAAANALALARALQNHSALEPALAQWQQQQLTEGQRMVDWGVRMGNRLMAITHSKGGAK</sequence>
<dbReference type="Pfam" id="PF22607">
    <property type="entry name" value="FAD_binding-like"/>
    <property type="match status" value="1"/>
</dbReference>
<dbReference type="PANTHER" id="PTHR47469:SF2">
    <property type="entry name" value="OS06G0597600 PROTEIN"/>
    <property type="match status" value="1"/>
</dbReference>
<feature type="domain" description="2,6-dihydroxypyridine 3-monooxygenase substrate binding" evidence="1">
    <location>
        <begin position="162"/>
        <end position="289"/>
    </location>
</feature>